<name>A0ABU9CDB7_9BURK</name>
<dbReference type="InterPro" id="IPR002078">
    <property type="entry name" value="Sigma_54_int"/>
</dbReference>
<dbReference type="SMART" id="SM00382">
    <property type="entry name" value="AAA"/>
    <property type="match status" value="1"/>
</dbReference>
<dbReference type="PANTHER" id="PTHR32071">
    <property type="entry name" value="TRANSCRIPTIONAL REGULATORY PROTEIN"/>
    <property type="match status" value="1"/>
</dbReference>
<dbReference type="InterPro" id="IPR025944">
    <property type="entry name" value="Sigma_54_int_dom_CS"/>
</dbReference>
<dbReference type="SMART" id="SM00448">
    <property type="entry name" value="REC"/>
    <property type="match status" value="1"/>
</dbReference>
<feature type="domain" description="Sigma-54 factor interaction" evidence="8">
    <location>
        <begin position="142"/>
        <end position="366"/>
    </location>
</feature>
<evidence type="ECO:0000256" key="3">
    <source>
        <dbReference type="ARBA" id="ARBA00023015"/>
    </source>
</evidence>
<dbReference type="PROSITE" id="PS50110">
    <property type="entry name" value="RESPONSE_REGULATORY"/>
    <property type="match status" value="1"/>
</dbReference>
<evidence type="ECO:0000259" key="9">
    <source>
        <dbReference type="PROSITE" id="PS50110"/>
    </source>
</evidence>
<evidence type="ECO:0000313" key="10">
    <source>
        <dbReference type="EMBL" id="MEK8049190.1"/>
    </source>
</evidence>
<dbReference type="Pfam" id="PF00072">
    <property type="entry name" value="Response_reg"/>
    <property type="match status" value="1"/>
</dbReference>
<organism evidence="10 11">
    <name type="scientific">Pseudaquabacterium inlustre</name>
    <dbReference type="NCBI Taxonomy" id="2984192"/>
    <lineage>
        <taxon>Bacteria</taxon>
        <taxon>Pseudomonadati</taxon>
        <taxon>Pseudomonadota</taxon>
        <taxon>Betaproteobacteria</taxon>
        <taxon>Burkholderiales</taxon>
        <taxon>Sphaerotilaceae</taxon>
        <taxon>Pseudaquabacterium</taxon>
    </lineage>
</organism>
<keyword evidence="3" id="KW-0805">Transcription regulation</keyword>
<evidence type="ECO:0000256" key="6">
    <source>
        <dbReference type="PROSITE-ProRule" id="PRU00169"/>
    </source>
</evidence>
<dbReference type="InterPro" id="IPR011006">
    <property type="entry name" value="CheY-like_superfamily"/>
</dbReference>
<feature type="modified residue" description="4-aspartylphosphate" evidence="6">
    <location>
        <position position="54"/>
    </location>
</feature>
<dbReference type="InterPro" id="IPR058031">
    <property type="entry name" value="AAA_lid_NorR"/>
</dbReference>
<dbReference type="PRINTS" id="PR01590">
    <property type="entry name" value="HTHFIS"/>
</dbReference>
<dbReference type="InterPro" id="IPR009057">
    <property type="entry name" value="Homeodomain-like_sf"/>
</dbReference>
<dbReference type="InterPro" id="IPR002197">
    <property type="entry name" value="HTH_Fis"/>
</dbReference>
<dbReference type="CDD" id="cd00009">
    <property type="entry name" value="AAA"/>
    <property type="match status" value="1"/>
</dbReference>
<dbReference type="PROSITE" id="PS00676">
    <property type="entry name" value="SIGMA54_INTERACT_2"/>
    <property type="match status" value="1"/>
</dbReference>
<keyword evidence="5" id="KW-0804">Transcription</keyword>
<keyword evidence="4" id="KW-0238">DNA-binding</keyword>
<dbReference type="SUPFAM" id="SSF52540">
    <property type="entry name" value="P-loop containing nucleoside triphosphate hydrolases"/>
    <property type="match status" value="1"/>
</dbReference>
<feature type="region of interest" description="Disordered" evidence="7">
    <location>
        <begin position="392"/>
        <end position="416"/>
    </location>
</feature>
<keyword evidence="2" id="KW-0067">ATP-binding</keyword>
<evidence type="ECO:0000256" key="7">
    <source>
        <dbReference type="SAM" id="MobiDB-lite"/>
    </source>
</evidence>
<dbReference type="Gene3D" id="3.40.50.2300">
    <property type="match status" value="1"/>
</dbReference>
<evidence type="ECO:0000256" key="5">
    <source>
        <dbReference type="ARBA" id="ARBA00023163"/>
    </source>
</evidence>
<dbReference type="Pfam" id="PF02954">
    <property type="entry name" value="HTH_8"/>
    <property type="match status" value="1"/>
</dbReference>
<dbReference type="SUPFAM" id="SSF46689">
    <property type="entry name" value="Homeodomain-like"/>
    <property type="match status" value="1"/>
</dbReference>
<sequence>MTPASILVVDDEAPMRRVLEIGLRQLGHVVHQAADGRQALAVLADTPIDLVLTDLRMPVLDGIGLLQAMRDAGLQIPVIVMTAQGTVESAVQAIRLGAIDYLQRPVDMDVLELAITRTLAREQLRAAHDYLRAEVDKPTAEFFGRSPAMLDVFAQIRQVAPTKAAVFITGETGTGKELAARAVHRASDRADQLFVAVNCAALPAEMIEAELFGHHKGAFTGAVKDRTGRFELANGGSIFLDEITEMPIGLQAKLLRVLQEGTLERLGSSRSVAVDVRVIAACNRDPLAAVREGRLREDLYYRLAVFSLALPPLRERLDDLPGLVAHLAARQGRPAELTPAALALMQAYAWPGNVRELDNVVQRALVLSGPPLGADRRQPVLIDVPQLPADIRQGVTPAPSAPAADRTEAAGAPAAASDELSHLATLELGPAVEAFEDRLIAEALRRTGDNKRRAAALLGISERALWYKLGRKP</sequence>
<dbReference type="Gene3D" id="1.10.10.60">
    <property type="entry name" value="Homeodomain-like"/>
    <property type="match status" value="1"/>
</dbReference>
<dbReference type="Gene3D" id="3.40.50.300">
    <property type="entry name" value="P-loop containing nucleotide triphosphate hydrolases"/>
    <property type="match status" value="1"/>
</dbReference>
<dbReference type="Pfam" id="PF25601">
    <property type="entry name" value="AAA_lid_14"/>
    <property type="match status" value="1"/>
</dbReference>
<gene>
    <name evidence="10" type="ORF">AACH10_02960</name>
</gene>
<keyword evidence="1" id="KW-0547">Nucleotide-binding</keyword>
<dbReference type="InterPro" id="IPR027417">
    <property type="entry name" value="P-loop_NTPase"/>
</dbReference>
<protein>
    <submittedName>
        <fullName evidence="10">Sigma-54 dependent transcriptional regulator</fullName>
    </submittedName>
</protein>
<proteinExistence type="predicted"/>
<evidence type="ECO:0000256" key="4">
    <source>
        <dbReference type="ARBA" id="ARBA00023125"/>
    </source>
</evidence>
<keyword evidence="11" id="KW-1185">Reference proteome</keyword>
<dbReference type="InterPro" id="IPR001789">
    <property type="entry name" value="Sig_transdc_resp-reg_receiver"/>
</dbReference>
<evidence type="ECO:0000313" key="11">
    <source>
        <dbReference type="Proteomes" id="UP001365405"/>
    </source>
</evidence>
<dbReference type="InterPro" id="IPR003593">
    <property type="entry name" value="AAA+_ATPase"/>
</dbReference>
<dbReference type="PROSITE" id="PS50045">
    <property type="entry name" value="SIGMA54_INTERACT_4"/>
    <property type="match status" value="1"/>
</dbReference>
<dbReference type="SUPFAM" id="SSF52172">
    <property type="entry name" value="CheY-like"/>
    <property type="match status" value="1"/>
</dbReference>
<evidence type="ECO:0000259" key="8">
    <source>
        <dbReference type="PROSITE" id="PS50045"/>
    </source>
</evidence>
<dbReference type="Gene3D" id="1.10.8.60">
    <property type="match status" value="1"/>
</dbReference>
<evidence type="ECO:0000256" key="2">
    <source>
        <dbReference type="ARBA" id="ARBA00022840"/>
    </source>
</evidence>
<dbReference type="Proteomes" id="UP001365405">
    <property type="component" value="Unassembled WGS sequence"/>
</dbReference>
<feature type="domain" description="Response regulatory" evidence="9">
    <location>
        <begin position="5"/>
        <end position="119"/>
    </location>
</feature>
<dbReference type="InterPro" id="IPR025943">
    <property type="entry name" value="Sigma_54_int_dom_ATP-bd_2"/>
</dbReference>
<comment type="caution">
    <text evidence="10">The sequence shown here is derived from an EMBL/GenBank/DDBJ whole genome shotgun (WGS) entry which is preliminary data.</text>
</comment>
<dbReference type="PROSITE" id="PS00688">
    <property type="entry name" value="SIGMA54_INTERACT_3"/>
    <property type="match status" value="1"/>
</dbReference>
<dbReference type="Pfam" id="PF00158">
    <property type="entry name" value="Sigma54_activat"/>
    <property type="match status" value="1"/>
</dbReference>
<evidence type="ECO:0000256" key="1">
    <source>
        <dbReference type="ARBA" id="ARBA00022741"/>
    </source>
</evidence>
<keyword evidence="6" id="KW-0597">Phosphoprotein</keyword>
<reference evidence="10 11" key="1">
    <citation type="submission" date="2024-04" db="EMBL/GenBank/DDBJ databases">
        <title>Novel species of the genus Ideonella isolated from streams.</title>
        <authorList>
            <person name="Lu H."/>
        </authorList>
    </citation>
    <scope>NUCLEOTIDE SEQUENCE [LARGE SCALE GENOMIC DNA]</scope>
    <source>
        <strain evidence="10 11">DXS22W</strain>
    </source>
</reference>
<accession>A0ABU9CDB7</accession>
<feature type="compositionally biased region" description="Low complexity" evidence="7">
    <location>
        <begin position="401"/>
        <end position="416"/>
    </location>
</feature>
<dbReference type="RefSeq" id="WP_341408860.1">
    <property type="nucleotide sequence ID" value="NZ_JBBUTH010000001.1"/>
</dbReference>
<dbReference type="EMBL" id="JBBUTH010000001">
    <property type="protein sequence ID" value="MEK8049190.1"/>
    <property type="molecule type" value="Genomic_DNA"/>
</dbReference>